<dbReference type="InterPro" id="IPR007480">
    <property type="entry name" value="DUF529"/>
</dbReference>
<dbReference type="KEGG" id="tot:TOT_030000636"/>
<protein>
    <submittedName>
        <fullName evidence="2">Uncharacterized protein</fullName>
    </submittedName>
</protein>
<name>J4DPV7_THEOR</name>
<feature type="region of interest" description="Disordered" evidence="1">
    <location>
        <begin position="387"/>
        <end position="444"/>
    </location>
</feature>
<accession>J4DPV7</accession>
<dbReference type="Pfam" id="PF04385">
    <property type="entry name" value="FAINT"/>
    <property type="match status" value="1"/>
</dbReference>
<dbReference type="GeneID" id="20715800"/>
<proteinExistence type="predicted"/>
<feature type="compositionally biased region" description="Gly residues" evidence="1">
    <location>
        <begin position="190"/>
        <end position="200"/>
    </location>
</feature>
<evidence type="ECO:0000313" key="2">
    <source>
        <dbReference type="EMBL" id="BAM41374.1"/>
    </source>
</evidence>
<feature type="compositionally biased region" description="Low complexity" evidence="1">
    <location>
        <begin position="164"/>
        <end position="189"/>
    </location>
</feature>
<reference evidence="2 3" key="1">
    <citation type="journal article" date="2012" name="MBio">
        <title>Comparative genome analysis of three eukaryotic parasites with differing abilities to transform leukocytes reveals key mediators of Theileria-induced leukocyte transformation.</title>
        <authorList>
            <person name="Hayashida K."/>
            <person name="Hara Y."/>
            <person name="Abe T."/>
            <person name="Yamasaki C."/>
            <person name="Toyoda A."/>
            <person name="Kosuge T."/>
            <person name="Suzuki Y."/>
            <person name="Sato Y."/>
            <person name="Kawashima S."/>
            <person name="Katayama T."/>
            <person name="Wakaguri H."/>
            <person name="Inoue N."/>
            <person name="Homma K."/>
            <person name="Tada-Umezaki M."/>
            <person name="Yagi Y."/>
            <person name="Fujii Y."/>
            <person name="Habara T."/>
            <person name="Kanehisa M."/>
            <person name="Watanabe H."/>
            <person name="Ito K."/>
            <person name="Gojobori T."/>
            <person name="Sugawara H."/>
            <person name="Imanishi T."/>
            <person name="Weir W."/>
            <person name="Gardner M."/>
            <person name="Pain A."/>
            <person name="Shiels B."/>
            <person name="Hattori M."/>
            <person name="Nene V."/>
            <person name="Sugimoto C."/>
        </authorList>
    </citation>
    <scope>NUCLEOTIDE SEQUENCE [LARGE SCALE GENOMIC DNA]</scope>
    <source>
        <strain evidence="2 3">Shintoku</strain>
    </source>
</reference>
<gene>
    <name evidence="2" type="ORF">TOT_030000636</name>
</gene>
<keyword evidence="3" id="KW-1185">Reference proteome</keyword>
<sequence length="444" mass="47836">MSFIVVIKCFLIYSSLIYRKNLVESADTSSVSSPCSRASGANEGQQASGTPASGGTTTGADAGSGTKTGVELSLKATASTDQFDHSKNNKIVTYTAKDNYGFKSVKTGDKVVWQTDKEAEYAKEVVLNGKGNEKKEVTIHLPNGTKKVFKRENKGKPWIEGSQPAKDTAKTTSTTTASGTPPASGTSPTSGGGAGTGNKTGVGINVDSDKSTDQFDCIKNGRHRTYIPKGNNAFKFVSELIDNNWVNVWSETDPKKYSNKVEVDLLNNNSKAVTVYLDGNETIVYTKNVKNKSWDKVDLAKLNPRSVNIKYQYDSYFCTNKLDNNVRTFEAKKGFAFKLVYEYVDQNNRPEIWKTEQEKEYANKVVSEEKKVIIHRGDETIKVFKKESDGKWTEDTEASTKATNDQKTSSEGSGGTTQTSPTGGGTTGTGGSTGTGASGGGAGK</sequence>
<dbReference type="OMA" id="ILISCHY"/>
<feature type="compositionally biased region" description="Low complexity" evidence="1">
    <location>
        <begin position="47"/>
        <end position="66"/>
    </location>
</feature>
<dbReference type="AlphaFoldDB" id="J4DPV7"/>
<feature type="compositionally biased region" description="Gly residues" evidence="1">
    <location>
        <begin position="422"/>
        <end position="444"/>
    </location>
</feature>
<dbReference type="RefSeq" id="XP_009691675.1">
    <property type="nucleotide sequence ID" value="XM_009693380.1"/>
</dbReference>
<dbReference type="OrthoDB" id="10572524at2759"/>
<evidence type="ECO:0000313" key="3">
    <source>
        <dbReference type="Proteomes" id="UP000003786"/>
    </source>
</evidence>
<feature type="region of interest" description="Disordered" evidence="1">
    <location>
        <begin position="29"/>
        <end position="66"/>
    </location>
</feature>
<organism evidence="2 3">
    <name type="scientific">Theileria orientalis strain Shintoku</name>
    <dbReference type="NCBI Taxonomy" id="869250"/>
    <lineage>
        <taxon>Eukaryota</taxon>
        <taxon>Sar</taxon>
        <taxon>Alveolata</taxon>
        <taxon>Apicomplexa</taxon>
        <taxon>Aconoidasida</taxon>
        <taxon>Piroplasmida</taxon>
        <taxon>Theileriidae</taxon>
        <taxon>Theileria</taxon>
    </lineage>
</organism>
<feature type="region of interest" description="Disordered" evidence="1">
    <location>
        <begin position="149"/>
        <end position="207"/>
    </location>
</feature>
<dbReference type="EMBL" id="AP011948">
    <property type="protein sequence ID" value="BAM41374.1"/>
    <property type="molecule type" value="Genomic_DNA"/>
</dbReference>
<dbReference type="Proteomes" id="UP000003786">
    <property type="component" value="Chromosome 3"/>
</dbReference>
<evidence type="ECO:0000256" key="1">
    <source>
        <dbReference type="SAM" id="MobiDB-lite"/>
    </source>
</evidence>
<dbReference type="VEuPathDB" id="PiroplasmaDB:TOT_030000636"/>
<dbReference type="eggNOG" id="ENOG502QRPA">
    <property type="taxonomic scope" value="Eukaryota"/>
</dbReference>